<name>A0ABW2JFM3_9ACTN</name>
<protein>
    <submittedName>
        <fullName evidence="4">TetR/AcrR family transcriptional regulator</fullName>
    </submittedName>
</protein>
<dbReference type="InterPro" id="IPR001647">
    <property type="entry name" value="HTH_TetR"/>
</dbReference>
<feature type="domain" description="HTH tetR-type" evidence="3">
    <location>
        <begin position="8"/>
        <end position="68"/>
    </location>
</feature>
<evidence type="ECO:0000256" key="1">
    <source>
        <dbReference type="ARBA" id="ARBA00023125"/>
    </source>
</evidence>
<dbReference type="PROSITE" id="PS50977">
    <property type="entry name" value="HTH_TETR_2"/>
    <property type="match status" value="1"/>
</dbReference>
<keyword evidence="1 2" id="KW-0238">DNA-binding</keyword>
<evidence type="ECO:0000313" key="5">
    <source>
        <dbReference type="Proteomes" id="UP001596523"/>
    </source>
</evidence>
<sequence length="199" mass="21631">MPIEVDEARRLDEIAAATIQVARERGVRSVTIRAVAEQLGGSTAMVTNYVPNRAALMVNALRRSEEDWGQQMDAELDGLSGQDKLRAAARWMCTTEGDDHVQRRLRMEIAGAGPGAGPEVEEAKREAARRGHEELNELVSEAGLPAGELGADILHLLFRGYWLATLEDPEGWPAERGARAALAAIDLLQNGSPQKRTKG</sequence>
<dbReference type="Gene3D" id="1.10.357.10">
    <property type="entry name" value="Tetracycline Repressor, domain 2"/>
    <property type="match status" value="1"/>
</dbReference>
<dbReference type="RefSeq" id="WP_381827866.1">
    <property type="nucleotide sequence ID" value="NZ_JBHTCF010000002.1"/>
</dbReference>
<proteinExistence type="predicted"/>
<accession>A0ABW2JFM3</accession>
<dbReference type="EMBL" id="JBHTCF010000002">
    <property type="protein sequence ID" value="MFC7304057.1"/>
    <property type="molecule type" value="Genomic_DNA"/>
</dbReference>
<dbReference type="SUPFAM" id="SSF46689">
    <property type="entry name" value="Homeodomain-like"/>
    <property type="match status" value="1"/>
</dbReference>
<evidence type="ECO:0000259" key="3">
    <source>
        <dbReference type="PROSITE" id="PS50977"/>
    </source>
</evidence>
<keyword evidence="5" id="KW-1185">Reference proteome</keyword>
<evidence type="ECO:0000313" key="4">
    <source>
        <dbReference type="EMBL" id="MFC7304057.1"/>
    </source>
</evidence>
<dbReference type="Proteomes" id="UP001596523">
    <property type="component" value="Unassembled WGS sequence"/>
</dbReference>
<dbReference type="InterPro" id="IPR009057">
    <property type="entry name" value="Homeodomain-like_sf"/>
</dbReference>
<comment type="caution">
    <text evidence="4">The sequence shown here is derived from an EMBL/GenBank/DDBJ whole genome shotgun (WGS) entry which is preliminary data.</text>
</comment>
<evidence type="ECO:0000256" key="2">
    <source>
        <dbReference type="PROSITE-ProRule" id="PRU00335"/>
    </source>
</evidence>
<reference evidence="5" key="1">
    <citation type="journal article" date="2019" name="Int. J. Syst. Evol. Microbiol.">
        <title>The Global Catalogue of Microorganisms (GCM) 10K type strain sequencing project: providing services to taxonomists for standard genome sequencing and annotation.</title>
        <authorList>
            <consortium name="The Broad Institute Genomics Platform"/>
            <consortium name="The Broad Institute Genome Sequencing Center for Infectious Disease"/>
            <person name="Wu L."/>
            <person name="Ma J."/>
        </authorList>
    </citation>
    <scope>NUCLEOTIDE SEQUENCE [LARGE SCALE GENOMIC DNA]</scope>
    <source>
        <strain evidence="5">SYNS20</strain>
    </source>
</reference>
<feature type="DNA-binding region" description="H-T-H motif" evidence="2">
    <location>
        <begin position="31"/>
        <end position="50"/>
    </location>
</feature>
<organism evidence="4 5">
    <name type="scientific">Streptomyces monticola</name>
    <dbReference type="NCBI Taxonomy" id="2666263"/>
    <lineage>
        <taxon>Bacteria</taxon>
        <taxon>Bacillati</taxon>
        <taxon>Actinomycetota</taxon>
        <taxon>Actinomycetes</taxon>
        <taxon>Kitasatosporales</taxon>
        <taxon>Streptomycetaceae</taxon>
        <taxon>Streptomyces</taxon>
    </lineage>
</organism>
<gene>
    <name evidence="4" type="ORF">ACFQVC_07495</name>
</gene>